<proteinExistence type="predicted"/>
<comment type="caution">
    <text evidence="4">The sequence shown here is derived from an EMBL/GenBank/DDBJ whole genome shotgun (WGS) entry which is preliminary data.</text>
</comment>
<dbReference type="InterPro" id="IPR026444">
    <property type="entry name" value="Secre_tail"/>
</dbReference>
<organism evidence="4 5">
    <name type="scientific">Aquimarina litoralis</name>
    <dbReference type="NCBI Taxonomy" id="584605"/>
    <lineage>
        <taxon>Bacteria</taxon>
        <taxon>Pseudomonadati</taxon>
        <taxon>Bacteroidota</taxon>
        <taxon>Flavobacteriia</taxon>
        <taxon>Flavobacteriales</taxon>
        <taxon>Flavobacteriaceae</taxon>
        <taxon>Aquimarina</taxon>
    </lineage>
</organism>
<keyword evidence="5" id="KW-1185">Reference proteome</keyword>
<gene>
    <name evidence="4" type="ORF">GCM10009430_35910</name>
</gene>
<dbReference type="NCBIfam" id="TIGR04183">
    <property type="entry name" value="Por_Secre_tail"/>
    <property type="match status" value="1"/>
</dbReference>
<dbReference type="Proteomes" id="UP001501758">
    <property type="component" value="Unassembled WGS sequence"/>
</dbReference>
<sequence>MKTLKTLLFICFFAFNFSGINAQIKIGQGVTSPNDWVDYNTTGIYVDVDTKSCGFTTTPHYLVTLESISNKGFHWYISGVPSIYNTTPTGFRVYLRWTDAPSDLPTVGSLNFPNPLRASTAQDRDWVIRWTAIEMQDCSPSRLDSSAVNTIFSGAFGKDGDILPKDNNGGAVNSTPENNLKIFPNPSSNILNVEYKGRIEKHEIYNLNFQLLGTYHSNTIDIKKFPKGNYLLKTYTSQDGIVTKQFVK</sequence>
<reference evidence="5" key="1">
    <citation type="journal article" date="2019" name="Int. J. Syst. Evol. Microbiol.">
        <title>The Global Catalogue of Microorganisms (GCM) 10K type strain sequencing project: providing services to taxonomists for standard genome sequencing and annotation.</title>
        <authorList>
            <consortium name="The Broad Institute Genomics Platform"/>
            <consortium name="The Broad Institute Genome Sequencing Center for Infectious Disease"/>
            <person name="Wu L."/>
            <person name="Ma J."/>
        </authorList>
    </citation>
    <scope>NUCLEOTIDE SEQUENCE [LARGE SCALE GENOMIC DNA]</scope>
    <source>
        <strain evidence="5">JCM 15974</strain>
    </source>
</reference>
<feature type="domain" description="Secretion system C-terminal sorting" evidence="3">
    <location>
        <begin position="182"/>
        <end position="245"/>
    </location>
</feature>
<evidence type="ECO:0000256" key="2">
    <source>
        <dbReference type="SAM" id="SignalP"/>
    </source>
</evidence>
<name>A0ABP3U9G5_9FLAO</name>
<evidence type="ECO:0000259" key="3">
    <source>
        <dbReference type="Pfam" id="PF18962"/>
    </source>
</evidence>
<feature type="signal peptide" evidence="2">
    <location>
        <begin position="1"/>
        <end position="22"/>
    </location>
</feature>
<dbReference type="EMBL" id="BAAAGE010000003">
    <property type="protein sequence ID" value="GAA0727633.1"/>
    <property type="molecule type" value="Genomic_DNA"/>
</dbReference>
<keyword evidence="1 2" id="KW-0732">Signal</keyword>
<evidence type="ECO:0000256" key="1">
    <source>
        <dbReference type="ARBA" id="ARBA00022729"/>
    </source>
</evidence>
<evidence type="ECO:0000313" key="4">
    <source>
        <dbReference type="EMBL" id="GAA0727633.1"/>
    </source>
</evidence>
<protein>
    <recommendedName>
        <fullName evidence="3">Secretion system C-terminal sorting domain-containing protein</fullName>
    </recommendedName>
</protein>
<feature type="chain" id="PRO_5047206102" description="Secretion system C-terminal sorting domain-containing protein" evidence="2">
    <location>
        <begin position="23"/>
        <end position="248"/>
    </location>
</feature>
<dbReference type="RefSeq" id="WP_343913640.1">
    <property type="nucleotide sequence ID" value="NZ_BAAAGE010000003.1"/>
</dbReference>
<dbReference type="Pfam" id="PF18962">
    <property type="entry name" value="Por_Secre_tail"/>
    <property type="match status" value="1"/>
</dbReference>
<evidence type="ECO:0000313" key="5">
    <source>
        <dbReference type="Proteomes" id="UP001501758"/>
    </source>
</evidence>
<accession>A0ABP3U9G5</accession>